<evidence type="ECO:0000256" key="2">
    <source>
        <dbReference type="ARBA" id="ARBA00022692"/>
    </source>
</evidence>
<dbReference type="InterPro" id="IPR025423">
    <property type="entry name" value="TMEM205-like"/>
</dbReference>
<feature type="transmembrane region" description="Helical" evidence="5">
    <location>
        <begin position="99"/>
        <end position="123"/>
    </location>
</feature>
<organism evidence="7 8">
    <name type="scientific">Alectoria fallacina</name>
    <dbReference type="NCBI Taxonomy" id="1903189"/>
    <lineage>
        <taxon>Eukaryota</taxon>
        <taxon>Fungi</taxon>
        <taxon>Dikarya</taxon>
        <taxon>Ascomycota</taxon>
        <taxon>Pezizomycotina</taxon>
        <taxon>Lecanoromycetes</taxon>
        <taxon>OSLEUM clade</taxon>
        <taxon>Lecanoromycetidae</taxon>
        <taxon>Lecanorales</taxon>
        <taxon>Lecanorineae</taxon>
        <taxon>Parmeliaceae</taxon>
        <taxon>Alectoria</taxon>
    </lineage>
</organism>
<evidence type="ECO:0000256" key="3">
    <source>
        <dbReference type="ARBA" id="ARBA00022989"/>
    </source>
</evidence>
<sequence>MSDLSILSSPAPYHIISYGTLLGSSIYQSFVNGIVAYRALSRPQFSTLQAALTPVYFALQTALPVIMALTYPGLKSSSPLGITTEPSSLSGLLEEKNRWTVLVPITTIFALNSTNLIWAGPVTTKIMKERKHRETRDGKKYYDQGPHSKEMQRLNRAFSRMHGISALTNLVGLGVTVWYGLLLAERLQ</sequence>
<comment type="subcellular location">
    <subcellularLocation>
        <location evidence="1">Membrane</location>
    </subcellularLocation>
</comment>
<protein>
    <recommendedName>
        <fullName evidence="6">TMEM205-like domain-containing protein</fullName>
    </recommendedName>
</protein>
<feature type="transmembrane region" description="Helical" evidence="5">
    <location>
        <begin position="15"/>
        <end position="40"/>
    </location>
</feature>
<dbReference type="Proteomes" id="UP000664203">
    <property type="component" value="Unassembled WGS sequence"/>
</dbReference>
<reference evidence="7" key="1">
    <citation type="submission" date="2021-03" db="EMBL/GenBank/DDBJ databases">
        <authorList>
            <person name="Tagirdzhanova G."/>
        </authorList>
    </citation>
    <scope>NUCLEOTIDE SEQUENCE</scope>
</reference>
<dbReference type="PANTHER" id="PTHR23241:SF106">
    <property type="entry name" value="DUF4149 DOMAIN-CONTAINING PROTEIN"/>
    <property type="match status" value="1"/>
</dbReference>
<feature type="transmembrane region" description="Helical" evidence="5">
    <location>
        <begin position="161"/>
        <end position="181"/>
    </location>
</feature>
<evidence type="ECO:0000256" key="4">
    <source>
        <dbReference type="ARBA" id="ARBA00023136"/>
    </source>
</evidence>
<proteinExistence type="predicted"/>
<accession>A0A8H3IPA8</accession>
<keyword evidence="8" id="KW-1185">Reference proteome</keyword>
<keyword evidence="4 5" id="KW-0472">Membrane</keyword>
<dbReference type="OrthoDB" id="1641132at2759"/>
<keyword evidence="2 5" id="KW-0812">Transmembrane</keyword>
<dbReference type="AlphaFoldDB" id="A0A8H3IPA8"/>
<dbReference type="Pfam" id="PF13664">
    <property type="entry name" value="DUF4149"/>
    <property type="match status" value="1"/>
</dbReference>
<evidence type="ECO:0000313" key="7">
    <source>
        <dbReference type="EMBL" id="CAF9922445.1"/>
    </source>
</evidence>
<dbReference type="GO" id="GO:0016020">
    <property type="term" value="C:membrane"/>
    <property type="evidence" value="ECO:0007669"/>
    <property type="project" value="UniProtKB-SubCell"/>
</dbReference>
<dbReference type="InterPro" id="IPR053009">
    <property type="entry name" value="Xanthocillin_Biosynth-Assoc"/>
</dbReference>
<evidence type="ECO:0000256" key="1">
    <source>
        <dbReference type="ARBA" id="ARBA00004370"/>
    </source>
</evidence>
<gene>
    <name evidence="7" type="ORF">ALECFALPRED_002088</name>
</gene>
<evidence type="ECO:0000256" key="5">
    <source>
        <dbReference type="SAM" id="Phobius"/>
    </source>
</evidence>
<dbReference type="EMBL" id="CAJPDR010000155">
    <property type="protein sequence ID" value="CAF9922445.1"/>
    <property type="molecule type" value="Genomic_DNA"/>
</dbReference>
<keyword evidence="3 5" id="KW-1133">Transmembrane helix</keyword>
<feature type="domain" description="TMEM205-like" evidence="6">
    <location>
        <begin position="17"/>
        <end position="132"/>
    </location>
</feature>
<feature type="transmembrane region" description="Helical" evidence="5">
    <location>
        <begin position="52"/>
        <end position="71"/>
    </location>
</feature>
<evidence type="ECO:0000259" key="6">
    <source>
        <dbReference type="Pfam" id="PF13664"/>
    </source>
</evidence>
<evidence type="ECO:0000313" key="8">
    <source>
        <dbReference type="Proteomes" id="UP000664203"/>
    </source>
</evidence>
<dbReference type="PANTHER" id="PTHR23241">
    <property type="entry name" value="LATE EMBRYOGENESIS ABUNDANT PLANTS LEA-RELATED"/>
    <property type="match status" value="1"/>
</dbReference>
<comment type="caution">
    <text evidence="7">The sequence shown here is derived from an EMBL/GenBank/DDBJ whole genome shotgun (WGS) entry which is preliminary data.</text>
</comment>
<name>A0A8H3IPA8_9LECA</name>